<name>A0A7V8VGT8_9BACT</name>
<feature type="transmembrane region" description="Helical" evidence="1">
    <location>
        <begin position="137"/>
        <end position="164"/>
    </location>
</feature>
<keyword evidence="3" id="KW-1185">Reference proteome</keyword>
<dbReference type="Proteomes" id="UP000542342">
    <property type="component" value="Unassembled WGS sequence"/>
</dbReference>
<accession>A0A7V8VGT8</accession>
<evidence type="ECO:0000313" key="2">
    <source>
        <dbReference type="EMBL" id="MBA2227672.1"/>
    </source>
</evidence>
<dbReference type="EMBL" id="JACEFB010000017">
    <property type="protein sequence ID" value="MBA2227672.1"/>
    <property type="molecule type" value="Genomic_DNA"/>
</dbReference>
<keyword evidence="1" id="KW-0472">Membrane</keyword>
<comment type="caution">
    <text evidence="2">The sequence shown here is derived from an EMBL/GenBank/DDBJ whole genome shotgun (WGS) entry which is preliminary data.</text>
</comment>
<sequence length="177" mass="19311">MSSYPPDDYRSYPYGPPPLPNNYHQSYLAAKAAVRVPAFLLILTGILTLLTEILFLIALPLLPKAFNDAIANVQQDPNLTQDEKEELIELWTELKNSVEHPLTFPFTIVSILLCLLILIGGIQMWNLSGLALPVTASILAIIPCISGCCCWIGMPAGIWGLVVLSRPEVKAAIAGSR</sequence>
<keyword evidence="1" id="KW-0812">Transmembrane</keyword>
<protein>
    <submittedName>
        <fullName evidence="2">DUF1542 domain-containing protein</fullName>
    </submittedName>
</protein>
<feature type="transmembrane region" description="Helical" evidence="1">
    <location>
        <begin position="102"/>
        <end position="125"/>
    </location>
</feature>
<proteinExistence type="predicted"/>
<gene>
    <name evidence="2" type="ORF">H0921_16055</name>
</gene>
<dbReference type="AlphaFoldDB" id="A0A7V8VGT8"/>
<organism evidence="2 3">
    <name type="scientific">Thermogemmata fonticola</name>
    <dbReference type="NCBI Taxonomy" id="2755323"/>
    <lineage>
        <taxon>Bacteria</taxon>
        <taxon>Pseudomonadati</taxon>
        <taxon>Planctomycetota</taxon>
        <taxon>Planctomycetia</taxon>
        <taxon>Gemmatales</taxon>
        <taxon>Gemmataceae</taxon>
        <taxon>Thermogemmata</taxon>
    </lineage>
</organism>
<dbReference type="RefSeq" id="WP_194539535.1">
    <property type="nucleotide sequence ID" value="NZ_JACEFB010000017.1"/>
</dbReference>
<evidence type="ECO:0000256" key="1">
    <source>
        <dbReference type="SAM" id="Phobius"/>
    </source>
</evidence>
<reference evidence="2 3" key="1">
    <citation type="submission" date="2020-07" db="EMBL/GenBank/DDBJ databases">
        <title>Thermogemmata thermophila gen. nov., sp. nov., a novel moderate thermophilic planctomycete from a Kamchatka hot spring.</title>
        <authorList>
            <person name="Elcheninov A.G."/>
            <person name="Podosokorskaya O.A."/>
            <person name="Kovaleva O.L."/>
            <person name="Novikov A."/>
            <person name="Bonch-Osmolovskaya E.A."/>
            <person name="Toshchakov S.V."/>
            <person name="Kublanov I.V."/>
        </authorList>
    </citation>
    <scope>NUCLEOTIDE SEQUENCE [LARGE SCALE GENOMIC DNA]</scope>
    <source>
        <strain evidence="2 3">2918</strain>
    </source>
</reference>
<feature type="transmembrane region" description="Helical" evidence="1">
    <location>
        <begin position="38"/>
        <end position="62"/>
    </location>
</feature>
<evidence type="ECO:0000313" key="3">
    <source>
        <dbReference type="Proteomes" id="UP000542342"/>
    </source>
</evidence>
<keyword evidence="1" id="KW-1133">Transmembrane helix</keyword>